<gene>
    <name evidence="1" type="ORF">D5R81_07845</name>
</gene>
<evidence type="ECO:0000313" key="2">
    <source>
        <dbReference type="Proteomes" id="UP000273022"/>
    </source>
</evidence>
<name>A0A3A6U813_9GAMM</name>
<dbReference type="Proteomes" id="UP000273022">
    <property type="component" value="Unassembled WGS sequence"/>
</dbReference>
<dbReference type="RefSeq" id="WP_121853100.1">
    <property type="nucleotide sequence ID" value="NZ_CP037952.1"/>
</dbReference>
<reference evidence="1 2" key="1">
    <citation type="submission" date="2018-09" db="EMBL/GenBank/DDBJ databases">
        <title>Phylogeny of the Shewanellaceae, and recommendation for two new genera, Pseudoshewanella and Parashewanella.</title>
        <authorList>
            <person name="Wang G."/>
        </authorList>
    </citation>
    <scope>NUCLEOTIDE SEQUENCE [LARGE SCALE GENOMIC DNA]</scope>
    <source>
        <strain evidence="1 2">KCTC 22492</strain>
    </source>
</reference>
<dbReference type="EMBL" id="QYYH01000038">
    <property type="protein sequence ID" value="RJY17604.1"/>
    <property type="molecule type" value="Genomic_DNA"/>
</dbReference>
<proteinExistence type="predicted"/>
<sequence length="152" mass="16946">MLTAILLASGLTTTINDTHWQKTENIDGFTNLHTTEIIAKSHNGQFSLSCHNKQLKMMVTNTNHDDNFKNVSFGKVDKNPGVELVGINSQQGLTAHRSSHWTNWAGLLRQMTKGSVVRFRLLDGNNKPVVLTFNLLKGKAAIKQTLKNCNFN</sequence>
<organism evidence="1 2">
    <name type="scientific">Parashewanella spongiae</name>
    <dbReference type="NCBI Taxonomy" id="342950"/>
    <lineage>
        <taxon>Bacteria</taxon>
        <taxon>Pseudomonadati</taxon>
        <taxon>Pseudomonadota</taxon>
        <taxon>Gammaproteobacteria</taxon>
        <taxon>Alteromonadales</taxon>
        <taxon>Shewanellaceae</taxon>
        <taxon>Parashewanella</taxon>
    </lineage>
</organism>
<protein>
    <submittedName>
        <fullName evidence="1">Uncharacterized protein</fullName>
    </submittedName>
</protein>
<comment type="caution">
    <text evidence="1">The sequence shown here is derived from an EMBL/GenBank/DDBJ whole genome shotgun (WGS) entry which is preliminary data.</text>
</comment>
<evidence type="ECO:0000313" key="1">
    <source>
        <dbReference type="EMBL" id="RJY17604.1"/>
    </source>
</evidence>
<dbReference type="AlphaFoldDB" id="A0A3A6U813"/>
<accession>A0A3A6U813</accession>
<keyword evidence="2" id="KW-1185">Reference proteome</keyword>